<evidence type="ECO:0000313" key="3">
    <source>
        <dbReference type="Proteomes" id="UP000823521"/>
    </source>
</evidence>
<accession>A0ABS3VX23</accession>
<dbReference type="RefSeq" id="WP_208816064.1">
    <property type="nucleotide sequence ID" value="NZ_WVUH01000261.1"/>
</dbReference>
<sequence>MSISESDVTKDRGVDLKPGRHSRRQTSTNYYEMAPWAMTTLRAAVDQLLGPHLLSLWGYAPGPPTPIAQPLDCYHVGIVSAFDDFIIWLPWQ</sequence>
<evidence type="ECO:0000313" key="2">
    <source>
        <dbReference type="EMBL" id="MBO4209090.1"/>
    </source>
</evidence>
<gene>
    <name evidence="2" type="ORF">GSF22_24280</name>
</gene>
<evidence type="ECO:0000256" key="1">
    <source>
        <dbReference type="SAM" id="MobiDB-lite"/>
    </source>
</evidence>
<keyword evidence="3" id="KW-1185">Reference proteome</keyword>
<dbReference type="EMBL" id="WVUH01000261">
    <property type="protein sequence ID" value="MBO4209090.1"/>
    <property type="molecule type" value="Genomic_DNA"/>
</dbReference>
<protein>
    <submittedName>
        <fullName evidence="2">Uncharacterized protein</fullName>
    </submittedName>
</protein>
<dbReference type="Proteomes" id="UP000823521">
    <property type="component" value="Unassembled WGS sequence"/>
</dbReference>
<comment type="caution">
    <text evidence="2">The sequence shown here is derived from an EMBL/GenBank/DDBJ whole genome shotgun (WGS) entry which is preliminary data.</text>
</comment>
<reference evidence="2 3" key="1">
    <citation type="submission" date="2019-12" db="EMBL/GenBank/DDBJ databases">
        <title>Whole genome sequencing of endophytic Actinobacterium Micromonospora sp. MPMI6T.</title>
        <authorList>
            <person name="Evv R."/>
            <person name="Podile A.R."/>
        </authorList>
    </citation>
    <scope>NUCLEOTIDE SEQUENCE [LARGE SCALE GENOMIC DNA]</scope>
    <source>
        <strain evidence="2 3">MPMI6</strain>
    </source>
</reference>
<feature type="compositionally biased region" description="Basic and acidic residues" evidence="1">
    <location>
        <begin position="7"/>
        <end position="18"/>
    </location>
</feature>
<organism evidence="2 3">
    <name type="scientific">Micromonospora echinofusca</name>
    <dbReference type="NCBI Taxonomy" id="47858"/>
    <lineage>
        <taxon>Bacteria</taxon>
        <taxon>Bacillati</taxon>
        <taxon>Actinomycetota</taxon>
        <taxon>Actinomycetes</taxon>
        <taxon>Micromonosporales</taxon>
        <taxon>Micromonosporaceae</taxon>
        <taxon>Micromonospora</taxon>
    </lineage>
</organism>
<proteinExistence type="predicted"/>
<feature type="region of interest" description="Disordered" evidence="1">
    <location>
        <begin position="1"/>
        <end position="26"/>
    </location>
</feature>
<name>A0ABS3VX23_MICEH</name>